<keyword evidence="1" id="KW-0812">Transmembrane</keyword>
<reference evidence="2" key="1">
    <citation type="submission" date="2015-12" db="EMBL/GenBank/DDBJ databases">
        <title>Gene expression during late stages of embryo sac development: a critical building block for successful pollen-pistil interactions.</title>
        <authorList>
            <person name="Liu Y."/>
            <person name="Joly V."/>
            <person name="Sabar M."/>
            <person name="Matton D.P."/>
        </authorList>
    </citation>
    <scope>NUCLEOTIDE SEQUENCE</scope>
</reference>
<evidence type="ECO:0000256" key="1">
    <source>
        <dbReference type="SAM" id="Phobius"/>
    </source>
</evidence>
<keyword evidence="1" id="KW-0472">Membrane</keyword>
<proteinExistence type="predicted"/>
<feature type="transmembrane region" description="Helical" evidence="1">
    <location>
        <begin position="126"/>
        <end position="151"/>
    </location>
</feature>
<feature type="transmembrane region" description="Helical" evidence="1">
    <location>
        <begin position="12"/>
        <end position="33"/>
    </location>
</feature>
<evidence type="ECO:0000313" key="2">
    <source>
        <dbReference type="EMBL" id="JAP16081.1"/>
    </source>
</evidence>
<name>A0A0V0H6P9_SOLCH</name>
<feature type="transmembrane region" description="Helical" evidence="1">
    <location>
        <begin position="53"/>
        <end position="78"/>
    </location>
</feature>
<dbReference type="AlphaFoldDB" id="A0A0V0H6P9"/>
<protein>
    <submittedName>
        <fullName evidence="2">Putative ovule protein</fullName>
    </submittedName>
</protein>
<dbReference type="EMBL" id="GEDG01024294">
    <property type="protein sequence ID" value="JAP16081.1"/>
    <property type="molecule type" value="Transcribed_RNA"/>
</dbReference>
<organism evidence="2">
    <name type="scientific">Solanum chacoense</name>
    <name type="common">Chaco potato</name>
    <dbReference type="NCBI Taxonomy" id="4108"/>
    <lineage>
        <taxon>Eukaryota</taxon>
        <taxon>Viridiplantae</taxon>
        <taxon>Streptophyta</taxon>
        <taxon>Embryophyta</taxon>
        <taxon>Tracheophyta</taxon>
        <taxon>Spermatophyta</taxon>
        <taxon>Magnoliopsida</taxon>
        <taxon>eudicotyledons</taxon>
        <taxon>Gunneridae</taxon>
        <taxon>Pentapetalae</taxon>
        <taxon>asterids</taxon>
        <taxon>lamiids</taxon>
        <taxon>Solanales</taxon>
        <taxon>Solanaceae</taxon>
        <taxon>Solanoideae</taxon>
        <taxon>Solaneae</taxon>
        <taxon>Solanum</taxon>
    </lineage>
</organism>
<feature type="transmembrane region" description="Helical" evidence="1">
    <location>
        <begin position="99"/>
        <end position="120"/>
    </location>
</feature>
<sequence>MARGAPSTSVFVLLIFSASIFLCLSHYLIWFVWMHVCRPHGNHEGIRFGNFKVWSQCVSFPCAPCFCAILVLALQFGYHQALARELHNLAPLVISPMLHGFRSFNSICSLLFVLAAVGSFKISEVFLSWSSLVCLSVEVFLSSGFVLVYLAL</sequence>
<keyword evidence="1" id="KW-1133">Transmembrane helix</keyword>
<accession>A0A0V0H6P9</accession>